<dbReference type="Pfam" id="PF13211">
    <property type="entry name" value="DUF4019"/>
    <property type="match status" value="1"/>
</dbReference>
<feature type="chain" id="PRO_5045834425" evidence="1">
    <location>
        <begin position="25"/>
        <end position="155"/>
    </location>
</feature>
<sequence length="155" mass="17429">MKLSKKITIYFLFFATAFSLSAIAQTNETAVVDRGTYYQRGEVNHAVLHVLKLMDAGDYANLSSQTSRIATKDMSEEASQSVLKGIRAAFGTYKDRVEERIGFSSKMLTGETGKFYAVVFKSEFASMVVEEKVIMSLEDGQWKLAGYFLQPYRTK</sequence>
<dbReference type="RefSeq" id="WP_186890877.1">
    <property type="nucleotide sequence ID" value="NZ_JACOFU010000003.1"/>
</dbReference>
<proteinExistence type="predicted"/>
<protein>
    <submittedName>
        <fullName evidence="2">DUF4019 domain-containing protein</fullName>
    </submittedName>
</protein>
<organism evidence="2 3">
    <name type="scientific">Undibacterium amnicola</name>
    <dbReference type="NCBI Taxonomy" id="1834038"/>
    <lineage>
        <taxon>Bacteria</taxon>
        <taxon>Pseudomonadati</taxon>
        <taxon>Pseudomonadota</taxon>
        <taxon>Betaproteobacteria</taxon>
        <taxon>Burkholderiales</taxon>
        <taxon>Oxalobacteraceae</taxon>
        <taxon>Undibacterium</taxon>
    </lineage>
</organism>
<reference evidence="2 3" key="1">
    <citation type="submission" date="2020-08" db="EMBL/GenBank/DDBJ databases">
        <title>Novel species isolated from subtropical streams in China.</title>
        <authorList>
            <person name="Lu H."/>
        </authorList>
    </citation>
    <scope>NUCLEOTIDE SEQUENCE [LARGE SCALE GENOMIC DNA]</scope>
    <source>
        <strain evidence="2 3">KCTC 52442</strain>
    </source>
</reference>
<name>A0ABR6XQU3_9BURK</name>
<keyword evidence="1" id="KW-0732">Signal</keyword>
<keyword evidence="3" id="KW-1185">Reference proteome</keyword>
<accession>A0ABR6XQU3</accession>
<feature type="signal peptide" evidence="1">
    <location>
        <begin position="1"/>
        <end position="24"/>
    </location>
</feature>
<gene>
    <name evidence="2" type="ORF">H8K33_10045</name>
</gene>
<comment type="caution">
    <text evidence="2">The sequence shown here is derived from an EMBL/GenBank/DDBJ whole genome shotgun (WGS) entry which is preliminary data.</text>
</comment>
<evidence type="ECO:0000256" key="1">
    <source>
        <dbReference type="SAM" id="SignalP"/>
    </source>
</evidence>
<dbReference type="InterPro" id="IPR025091">
    <property type="entry name" value="DUF4019"/>
</dbReference>
<dbReference type="Proteomes" id="UP000643610">
    <property type="component" value="Unassembled WGS sequence"/>
</dbReference>
<evidence type="ECO:0000313" key="2">
    <source>
        <dbReference type="EMBL" id="MBC3831850.1"/>
    </source>
</evidence>
<dbReference type="EMBL" id="JACOFU010000003">
    <property type="protein sequence ID" value="MBC3831850.1"/>
    <property type="molecule type" value="Genomic_DNA"/>
</dbReference>
<evidence type="ECO:0000313" key="3">
    <source>
        <dbReference type="Proteomes" id="UP000643610"/>
    </source>
</evidence>